<evidence type="ECO:0000313" key="6">
    <source>
        <dbReference type="EMBL" id="TKA33025.1"/>
    </source>
</evidence>
<dbReference type="Proteomes" id="UP001175353">
    <property type="component" value="Unassembled WGS sequence"/>
</dbReference>
<feature type="region of interest" description="Disordered" evidence="1">
    <location>
        <begin position="15"/>
        <end position="35"/>
    </location>
</feature>
<feature type="transmembrane region" description="Helical" evidence="2">
    <location>
        <begin position="508"/>
        <end position="527"/>
    </location>
</feature>
<feature type="domain" description="LCCL" evidence="3">
    <location>
        <begin position="215"/>
        <end position="279"/>
    </location>
</feature>
<dbReference type="InterPro" id="IPR036609">
    <property type="entry name" value="LCCL_sf"/>
</dbReference>
<feature type="transmembrane region" description="Helical" evidence="2">
    <location>
        <begin position="114"/>
        <end position="132"/>
    </location>
</feature>
<organism evidence="6 7">
    <name type="scientific">Friedmanniomyces endolithicus</name>
    <dbReference type="NCBI Taxonomy" id="329885"/>
    <lineage>
        <taxon>Eukaryota</taxon>
        <taxon>Fungi</taxon>
        <taxon>Dikarya</taxon>
        <taxon>Ascomycota</taxon>
        <taxon>Pezizomycotina</taxon>
        <taxon>Dothideomycetes</taxon>
        <taxon>Dothideomycetidae</taxon>
        <taxon>Mycosphaerellales</taxon>
        <taxon>Teratosphaeriaceae</taxon>
        <taxon>Friedmanniomyces</taxon>
    </lineage>
</organism>
<keyword evidence="2" id="KW-1133">Transmembrane helix</keyword>
<evidence type="ECO:0000313" key="4">
    <source>
        <dbReference type="EMBL" id="KAK0305241.1"/>
    </source>
</evidence>
<evidence type="ECO:0000313" key="7">
    <source>
        <dbReference type="Proteomes" id="UP000310066"/>
    </source>
</evidence>
<dbReference type="Proteomes" id="UP000310066">
    <property type="component" value="Unassembled WGS sequence"/>
</dbReference>
<proteinExistence type="predicted"/>
<gene>
    <name evidence="6" type="ORF">B0A54_14411</name>
    <name evidence="4" type="ORF">LTR82_016860</name>
    <name evidence="5" type="ORF">LTR91_019054</name>
</gene>
<accession>A0A4U0UF30</accession>
<feature type="transmembrane region" description="Helical" evidence="2">
    <location>
        <begin position="311"/>
        <end position="337"/>
    </location>
</feature>
<evidence type="ECO:0000313" key="5">
    <source>
        <dbReference type="EMBL" id="KAK0963273.1"/>
    </source>
</evidence>
<name>A0A4U0UF30_9PEZI</name>
<dbReference type="PROSITE" id="PS50820">
    <property type="entry name" value="LCCL"/>
    <property type="match status" value="1"/>
</dbReference>
<dbReference type="Gene3D" id="2.170.130.20">
    <property type="entry name" value="LCCL-like domain"/>
    <property type="match status" value="1"/>
</dbReference>
<dbReference type="PANTHER" id="PTHR31331">
    <property type="entry name" value="LCCL DOMAIN PROTEIN (AFU_ORTHOLOGUE AFUA_5G08630)"/>
    <property type="match status" value="1"/>
</dbReference>
<feature type="transmembrane region" description="Helical" evidence="2">
    <location>
        <begin position="464"/>
        <end position="487"/>
    </location>
</feature>
<dbReference type="EMBL" id="JASUXU010000116">
    <property type="protein sequence ID" value="KAK0305241.1"/>
    <property type="molecule type" value="Genomic_DNA"/>
</dbReference>
<dbReference type="InterPro" id="IPR051957">
    <property type="entry name" value="CRISP-LCCL_domain"/>
</dbReference>
<evidence type="ECO:0000256" key="1">
    <source>
        <dbReference type="SAM" id="MobiDB-lite"/>
    </source>
</evidence>
<comment type="caution">
    <text evidence="6">The sequence shown here is derived from an EMBL/GenBank/DDBJ whole genome shotgun (WGS) entry which is preliminary data.</text>
</comment>
<dbReference type="STRING" id="329885.A0A4U0UF30"/>
<reference evidence="6 7" key="1">
    <citation type="submission" date="2017-03" db="EMBL/GenBank/DDBJ databases">
        <title>Genomes of endolithic fungi from Antarctica.</title>
        <authorList>
            <person name="Coleine C."/>
            <person name="Masonjones S."/>
            <person name="Stajich J.E."/>
        </authorList>
    </citation>
    <scope>NUCLEOTIDE SEQUENCE [LARGE SCALE GENOMIC DNA]</scope>
    <source>
        <strain evidence="6 7">CCFEE 5311</strain>
    </source>
</reference>
<dbReference type="Proteomes" id="UP001168146">
    <property type="component" value="Unassembled WGS sequence"/>
</dbReference>
<keyword evidence="8" id="KW-1185">Reference proteome</keyword>
<evidence type="ECO:0000313" key="8">
    <source>
        <dbReference type="Proteomes" id="UP001175353"/>
    </source>
</evidence>
<protein>
    <recommendedName>
        <fullName evidence="3">LCCL domain-containing protein</fullName>
    </recommendedName>
</protein>
<dbReference type="AlphaFoldDB" id="A0A4U0UF30"/>
<feature type="transmembrane region" description="Helical" evidence="2">
    <location>
        <begin position="431"/>
        <end position="452"/>
    </location>
</feature>
<dbReference type="SUPFAM" id="SSF69848">
    <property type="entry name" value="LCCL domain"/>
    <property type="match status" value="1"/>
</dbReference>
<dbReference type="Pfam" id="PF03815">
    <property type="entry name" value="LCCL"/>
    <property type="match status" value="1"/>
</dbReference>
<sequence length="661" mass="73177">MADTHALESYSQNGRLLGNFEDGEDDSDYLRDDVPPRESQRRLNERLDESWRRVRRACQRPWQLGELVEATFAWGLASSTRVPRPFYITPILPSIQNLPITWLERYAPKRVHRIAMLILLYALWLLTIMFVVRQSRLSPPILGYDPPLYLSCTARYWKGGQCGLDGYLCQPFAEASFAFRCPADCLDTQLLNPYAVGDQEIVYQSLVVGGPTEGRISGNELSNNEELVANAVYRADSFICASAIHSGFLRDVEGGCGVLTLTGEQSSYTSSEHFGIQSIGFDSYFPRSFGFKVGSKTACKDLRWPGLAASIFFTITLSLFTTSPAVFFWSISTGLFFHVALVSDPPTLNGDTLPDMFTLLSMAIAQFLPAAFAAWVIYRYAVTRSLRGLTAQVEKTVLWLGPAWVGALNNYTFDKLPIQRLTIHDIRAQPGAVSTLIAIVLIISCIAIGQAYGFLVEGRFAKYALLYSILVLGILVATVIPGLELRIHHYFLALLLLPGTSFQNRPSLVYQGLLIGLFVNGVARWGFASILQTPGELLAEGQQGSILPDVAVLVAGVDNITFSLGTLPVHGSRMAVTYYGMSALVNDVERFRGPSGDLGTGNVTWTWNRHRNVHDQEASDSPLKEYFRFGYVTGDHTGDYTRAGKWNSDGSWEQMEAGPSL</sequence>
<keyword evidence="2" id="KW-0472">Membrane</keyword>
<evidence type="ECO:0000259" key="3">
    <source>
        <dbReference type="PROSITE" id="PS50820"/>
    </source>
</evidence>
<keyword evidence="2" id="KW-0812">Transmembrane</keyword>
<reference evidence="4" key="2">
    <citation type="submission" date="2021-12" db="EMBL/GenBank/DDBJ databases">
        <title>Black yeast isolated from Biological Soil Crust.</title>
        <authorList>
            <person name="Kurbessoian T."/>
        </authorList>
    </citation>
    <scope>NUCLEOTIDE SEQUENCE</scope>
    <source>
        <strain evidence="4">CCFEE 5208</strain>
    </source>
</reference>
<feature type="transmembrane region" description="Helical" evidence="2">
    <location>
        <begin position="357"/>
        <end position="378"/>
    </location>
</feature>
<dbReference type="PANTHER" id="PTHR31331:SF8">
    <property type="entry name" value="LCCL DOMAIN PROTEIN (AFU_ORTHOLOGUE AFUA_5G02970)"/>
    <property type="match status" value="1"/>
</dbReference>
<dbReference type="EMBL" id="NAJP01000088">
    <property type="protein sequence ID" value="TKA33025.1"/>
    <property type="molecule type" value="Genomic_DNA"/>
</dbReference>
<dbReference type="EMBL" id="JAUJLE010000279">
    <property type="protein sequence ID" value="KAK0963273.1"/>
    <property type="molecule type" value="Genomic_DNA"/>
</dbReference>
<evidence type="ECO:0000256" key="2">
    <source>
        <dbReference type="SAM" id="Phobius"/>
    </source>
</evidence>
<dbReference type="OrthoDB" id="441660at2759"/>
<dbReference type="InterPro" id="IPR004043">
    <property type="entry name" value="LCCL"/>
</dbReference>
<reference evidence="5" key="3">
    <citation type="submission" date="2023-06" db="EMBL/GenBank/DDBJ databases">
        <title>Black Yeasts Isolated from many extreme environments.</title>
        <authorList>
            <person name="Coleine C."/>
            <person name="Stajich J.E."/>
            <person name="Selbmann L."/>
        </authorList>
    </citation>
    <scope>NUCLEOTIDE SEQUENCE</scope>
    <source>
        <strain evidence="5">CCFEE 5200</strain>
    </source>
</reference>